<protein>
    <recommendedName>
        <fullName evidence="14">Calmodulin-binding protein</fullName>
    </recommendedName>
</protein>
<comment type="subcellular location">
    <subcellularLocation>
        <location evidence="1">Nucleus</location>
    </subcellularLocation>
</comment>
<feature type="compositionally biased region" description="Polar residues" evidence="8">
    <location>
        <begin position="542"/>
        <end position="552"/>
    </location>
</feature>
<feature type="domain" description="Calmodulin binding protein C-terminal" evidence="11">
    <location>
        <begin position="422"/>
        <end position="484"/>
    </location>
</feature>
<name>A0A8J5W6S1_ZIZPA</name>
<evidence type="ECO:0000256" key="2">
    <source>
        <dbReference type="ARBA" id="ARBA00007214"/>
    </source>
</evidence>
<dbReference type="GO" id="GO:0005634">
    <property type="term" value="C:nucleus"/>
    <property type="evidence" value="ECO:0007669"/>
    <property type="project" value="UniProtKB-SubCell"/>
</dbReference>
<keyword evidence="7" id="KW-0539">Nucleus</keyword>
<comment type="similarity">
    <text evidence="2">Belongs to the plant ACBP60 protein family.</text>
</comment>
<feature type="compositionally biased region" description="Low complexity" evidence="8">
    <location>
        <begin position="584"/>
        <end position="597"/>
    </location>
</feature>
<evidence type="ECO:0000313" key="13">
    <source>
        <dbReference type="Proteomes" id="UP000729402"/>
    </source>
</evidence>
<comment type="caution">
    <text evidence="12">The sequence shown here is derived from an EMBL/GenBank/DDBJ whole genome shotgun (WGS) entry which is preliminary data.</text>
</comment>
<evidence type="ECO:0000256" key="4">
    <source>
        <dbReference type="ARBA" id="ARBA00023125"/>
    </source>
</evidence>
<dbReference type="GO" id="GO:0080142">
    <property type="term" value="P:regulation of salicylic acid biosynthetic process"/>
    <property type="evidence" value="ECO:0007669"/>
    <property type="project" value="TreeGrafter"/>
</dbReference>
<evidence type="ECO:0000256" key="6">
    <source>
        <dbReference type="ARBA" id="ARBA00023163"/>
    </source>
</evidence>
<evidence type="ECO:0000256" key="5">
    <source>
        <dbReference type="ARBA" id="ARBA00023159"/>
    </source>
</evidence>
<feature type="compositionally biased region" description="Polar residues" evidence="8">
    <location>
        <begin position="598"/>
        <end position="623"/>
    </location>
</feature>
<gene>
    <name evidence="12" type="ORF">GUJ93_ZPchr0014g47418</name>
</gene>
<evidence type="ECO:0000259" key="11">
    <source>
        <dbReference type="Pfam" id="PF20452"/>
    </source>
</evidence>
<keyword evidence="5" id="KW-0010">Activator</keyword>
<evidence type="ECO:0000259" key="10">
    <source>
        <dbReference type="Pfam" id="PF20451"/>
    </source>
</evidence>
<dbReference type="PANTHER" id="PTHR31713">
    <property type="entry name" value="OS02G0177800 PROTEIN"/>
    <property type="match status" value="1"/>
</dbReference>
<organism evidence="12 13">
    <name type="scientific">Zizania palustris</name>
    <name type="common">Northern wild rice</name>
    <dbReference type="NCBI Taxonomy" id="103762"/>
    <lineage>
        <taxon>Eukaryota</taxon>
        <taxon>Viridiplantae</taxon>
        <taxon>Streptophyta</taxon>
        <taxon>Embryophyta</taxon>
        <taxon>Tracheophyta</taxon>
        <taxon>Spermatophyta</taxon>
        <taxon>Magnoliopsida</taxon>
        <taxon>Liliopsida</taxon>
        <taxon>Poales</taxon>
        <taxon>Poaceae</taxon>
        <taxon>BOP clade</taxon>
        <taxon>Oryzoideae</taxon>
        <taxon>Oryzeae</taxon>
        <taxon>Zizaniinae</taxon>
        <taxon>Zizania</taxon>
    </lineage>
</organism>
<dbReference type="GO" id="GO:0003700">
    <property type="term" value="F:DNA-binding transcription factor activity"/>
    <property type="evidence" value="ECO:0007669"/>
    <property type="project" value="TreeGrafter"/>
</dbReference>
<feature type="region of interest" description="Disordered" evidence="8">
    <location>
        <begin position="500"/>
        <end position="530"/>
    </location>
</feature>
<feature type="region of interest" description="Disordered" evidence="8">
    <location>
        <begin position="92"/>
        <end position="122"/>
    </location>
</feature>
<feature type="region of interest" description="Disordered" evidence="8">
    <location>
        <begin position="542"/>
        <end position="562"/>
    </location>
</feature>
<evidence type="ECO:0000313" key="12">
    <source>
        <dbReference type="EMBL" id="KAG8082114.1"/>
    </source>
</evidence>
<keyword evidence="13" id="KW-1185">Reference proteome</keyword>
<dbReference type="InterPro" id="IPR046830">
    <property type="entry name" value="Calmod_bind_M"/>
</dbReference>
<keyword evidence="4" id="KW-0238">DNA-binding</keyword>
<proteinExistence type="inferred from homology"/>
<dbReference type="EMBL" id="JAAALK010000086">
    <property type="protein sequence ID" value="KAG8082114.1"/>
    <property type="molecule type" value="Genomic_DNA"/>
</dbReference>
<dbReference type="GO" id="GO:0043565">
    <property type="term" value="F:sequence-specific DNA binding"/>
    <property type="evidence" value="ECO:0007669"/>
    <property type="project" value="TreeGrafter"/>
</dbReference>
<reference evidence="12" key="1">
    <citation type="journal article" date="2021" name="bioRxiv">
        <title>Whole Genome Assembly and Annotation of Northern Wild Rice, Zizania palustris L., Supports a Whole Genome Duplication in the Zizania Genus.</title>
        <authorList>
            <person name="Haas M."/>
            <person name="Kono T."/>
            <person name="Macchietto M."/>
            <person name="Millas R."/>
            <person name="McGilp L."/>
            <person name="Shao M."/>
            <person name="Duquette J."/>
            <person name="Hirsch C.N."/>
            <person name="Kimball J."/>
        </authorList>
    </citation>
    <scope>NUCLEOTIDE SEQUENCE</scope>
    <source>
        <tissue evidence="12">Fresh leaf tissue</tissue>
    </source>
</reference>
<evidence type="ECO:0000259" key="9">
    <source>
        <dbReference type="Pfam" id="PF07887"/>
    </source>
</evidence>
<sequence length="736" mass="81110">MAKGGLPAAGTPHPSPTHPEKPQISETAATARARDSHRLVAAGFCSPPLASAELAHAHARVLFPAGGCDLRRSGWRLQGRATGEGVELMQRQGRHLERSGSKRALDAGGGGGGDDDDRAPKRPRVPALASVIVEALKVDSLQKLCSSLEPILRRVVSEEVERALAKLGPATPARIQGRTSPKRIEGPSGCNLQLHFRSRLSLPLFTGGKVEGEQGASIHVVLLDANTGHVVTSGPESFAKLDVLVLEGDFNKEQDEDWTEEEFENHVVKEREGKRPLLTGDLQVNLKEGVGTIGELIFTDNSSWIRSRKFRLGLRVSSGFCEGVRVKEAKTEAFSVKDHRGELYKKHYPPALKDDVWRLEKIGKDGAFHKRLNSSGIYTVEHFLQLLVRDQQKLRTILGSNMSNKMWESLVEHAKTCVLSGKHYIYYSSDAGSVGAIFNNIYEFTGLIADDQYISAENLSENQRMFADTLVKQAYDDWINVVEYDGKELLRFKQKKKSVTTRSDTAKASTSYPDSYGSVHSHKQLTGGPVNIDQSSINSVSEDGTTNMSNGNHAARYAANPQDISPSITMQYDMTSLRPEGQFSGSSIQTQASRSSSMTLGQTPQQNFEFSPLGQSMPSSSLSPFDDWSRLHENHGGVDDYMMEEIRVRSHEILENEEDMQQMLRILSGTSANLNNVDGFPSMQSPAPAFNYHDGHTRSSGKAVVGWLKIKAAMRWGIFVRKKAAERRAQLVELDD</sequence>
<evidence type="ECO:0008006" key="14">
    <source>
        <dbReference type="Google" id="ProtNLM"/>
    </source>
</evidence>
<dbReference type="Pfam" id="PF20452">
    <property type="entry name" value="Calmod_bind_C"/>
    <property type="match status" value="1"/>
</dbReference>
<feature type="domain" description="Calmodulin binding protein-like N-terminal" evidence="9">
    <location>
        <begin position="192"/>
        <end position="339"/>
    </location>
</feature>
<dbReference type="InterPro" id="IPR012416">
    <property type="entry name" value="CBP60"/>
</dbReference>
<dbReference type="InterPro" id="IPR046831">
    <property type="entry name" value="Calmodulin_bind_N"/>
</dbReference>
<feature type="compositionally biased region" description="Polar residues" evidence="8">
    <location>
        <begin position="500"/>
        <end position="513"/>
    </location>
</feature>
<dbReference type="InterPro" id="IPR046829">
    <property type="entry name" value="Calmod_bind_C"/>
</dbReference>
<keyword evidence="6" id="KW-0804">Transcription</keyword>
<dbReference type="Pfam" id="PF20451">
    <property type="entry name" value="Calmod_bind_M"/>
    <property type="match status" value="1"/>
</dbReference>
<feature type="compositionally biased region" description="Basic and acidic residues" evidence="8">
    <location>
        <begin position="94"/>
        <end position="105"/>
    </location>
</feature>
<dbReference type="Pfam" id="PF07887">
    <property type="entry name" value="Calmodulin_bind"/>
    <property type="match status" value="1"/>
</dbReference>
<dbReference type="PANTHER" id="PTHR31713:SF7">
    <property type="entry name" value="OS04G0444200 PROTEIN"/>
    <property type="match status" value="1"/>
</dbReference>
<evidence type="ECO:0000256" key="7">
    <source>
        <dbReference type="ARBA" id="ARBA00023242"/>
    </source>
</evidence>
<accession>A0A8J5W6S1</accession>
<dbReference type="AlphaFoldDB" id="A0A8J5W6S1"/>
<feature type="region of interest" description="Disordered" evidence="8">
    <location>
        <begin position="578"/>
        <end position="624"/>
    </location>
</feature>
<evidence type="ECO:0000256" key="1">
    <source>
        <dbReference type="ARBA" id="ARBA00004123"/>
    </source>
</evidence>
<dbReference type="GO" id="GO:0005516">
    <property type="term" value="F:calmodulin binding"/>
    <property type="evidence" value="ECO:0007669"/>
    <property type="project" value="InterPro"/>
</dbReference>
<keyword evidence="3" id="KW-0805">Transcription regulation</keyword>
<evidence type="ECO:0000256" key="3">
    <source>
        <dbReference type="ARBA" id="ARBA00023015"/>
    </source>
</evidence>
<reference evidence="12" key="2">
    <citation type="submission" date="2021-02" db="EMBL/GenBank/DDBJ databases">
        <authorList>
            <person name="Kimball J.A."/>
            <person name="Haas M.W."/>
            <person name="Macchietto M."/>
            <person name="Kono T."/>
            <person name="Duquette J."/>
            <person name="Shao M."/>
        </authorList>
    </citation>
    <scope>NUCLEOTIDE SEQUENCE</scope>
    <source>
        <tissue evidence="12">Fresh leaf tissue</tissue>
    </source>
</reference>
<dbReference type="OrthoDB" id="512636at2759"/>
<evidence type="ECO:0000256" key="8">
    <source>
        <dbReference type="SAM" id="MobiDB-lite"/>
    </source>
</evidence>
<feature type="region of interest" description="Disordered" evidence="8">
    <location>
        <begin position="1"/>
        <end position="33"/>
    </location>
</feature>
<dbReference type="Proteomes" id="UP000729402">
    <property type="component" value="Unassembled WGS sequence"/>
</dbReference>
<feature type="domain" description="Calmodulin binding protein central" evidence="10">
    <location>
        <begin position="351"/>
        <end position="417"/>
    </location>
</feature>